<name>A0A346XTI1_9ACTN</name>
<dbReference type="InterPro" id="IPR017517">
    <property type="entry name" value="Maleyloyr_isom"/>
</dbReference>
<dbReference type="InterPro" id="IPR034660">
    <property type="entry name" value="DinB/YfiT-like"/>
</dbReference>
<dbReference type="SUPFAM" id="SSF109854">
    <property type="entry name" value="DinB/YfiT-like putative metalloenzymes"/>
    <property type="match status" value="1"/>
</dbReference>
<keyword evidence="3" id="KW-1185">Reference proteome</keyword>
<evidence type="ECO:0000259" key="1">
    <source>
        <dbReference type="Pfam" id="PF11716"/>
    </source>
</evidence>
<dbReference type="AlphaFoldDB" id="A0A346XTI1"/>
<feature type="domain" description="Mycothiol-dependent maleylpyruvate isomerase metal-binding" evidence="1">
    <location>
        <begin position="23"/>
        <end position="174"/>
    </location>
</feature>
<dbReference type="InterPro" id="IPR024344">
    <property type="entry name" value="MDMPI_metal-binding"/>
</dbReference>
<evidence type="ECO:0000313" key="3">
    <source>
        <dbReference type="Proteomes" id="UP000264006"/>
    </source>
</evidence>
<organism evidence="2 3">
    <name type="scientific">Euzebya pacifica</name>
    <dbReference type="NCBI Taxonomy" id="1608957"/>
    <lineage>
        <taxon>Bacteria</taxon>
        <taxon>Bacillati</taxon>
        <taxon>Actinomycetota</taxon>
        <taxon>Nitriliruptoria</taxon>
        <taxon>Euzebyales</taxon>
    </lineage>
</organism>
<dbReference type="OrthoDB" id="5185819at2"/>
<evidence type="ECO:0000313" key="2">
    <source>
        <dbReference type="EMBL" id="AXV05528.1"/>
    </source>
</evidence>
<dbReference type="RefSeq" id="WP_114590324.1">
    <property type="nucleotide sequence ID" value="NZ_CP031165.1"/>
</dbReference>
<proteinExistence type="predicted"/>
<protein>
    <recommendedName>
        <fullName evidence="1">Mycothiol-dependent maleylpyruvate isomerase metal-binding domain-containing protein</fullName>
    </recommendedName>
</protein>
<dbReference type="KEGG" id="euz:DVS28_a0827"/>
<dbReference type="EMBL" id="CP031165">
    <property type="protein sequence ID" value="AXV05528.1"/>
    <property type="molecule type" value="Genomic_DNA"/>
</dbReference>
<dbReference type="NCBIfam" id="TIGR03083">
    <property type="entry name" value="maleylpyruvate isomerase family mycothiol-dependent enzyme"/>
    <property type="match status" value="1"/>
</dbReference>
<sequence length="255" mass="27450">MTALPTQDIPRITRDDAEEVAARAYSQLLDLLERLDADSWSTPTDCDGWDVADMVGHLIGAAKGNASRREMLRQGIHGKRRAKAFDGNSLDALNDLQVRDHAHLSAAERITALREVAPRAIRGRVRTGGLLRRVPVPLDTGGSSMDGLPGSVRLGHLMDVIYTRDVWLHTVDIEQATGVAADRSGDLDRIVVHDAVAEWLQQHGQPVRMELTGPGGGTFVQGADGPGIEVDAIAWARTVSGRVPGQGLLAVPVLF</sequence>
<dbReference type="Gene3D" id="1.20.120.450">
    <property type="entry name" value="dinb family like domain"/>
    <property type="match status" value="1"/>
</dbReference>
<dbReference type="GO" id="GO:0046872">
    <property type="term" value="F:metal ion binding"/>
    <property type="evidence" value="ECO:0007669"/>
    <property type="project" value="InterPro"/>
</dbReference>
<accession>A0A346XTI1</accession>
<gene>
    <name evidence="2" type="ORF">DVS28_a0827</name>
</gene>
<dbReference type="Proteomes" id="UP000264006">
    <property type="component" value="Chromosome"/>
</dbReference>
<dbReference type="Pfam" id="PF11716">
    <property type="entry name" value="MDMPI_N"/>
    <property type="match status" value="1"/>
</dbReference>
<reference evidence="2 3" key="1">
    <citation type="submission" date="2018-09" db="EMBL/GenBank/DDBJ databases">
        <title>Complete genome sequence of Euzebya sp. DY32-46 isolated from seawater of Pacific Ocean.</title>
        <authorList>
            <person name="Xu L."/>
            <person name="Wu Y.-H."/>
            <person name="Xu X.-W."/>
        </authorList>
    </citation>
    <scope>NUCLEOTIDE SEQUENCE [LARGE SCALE GENOMIC DNA]</scope>
    <source>
        <strain evidence="2 3">DY32-46</strain>
    </source>
</reference>